<proteinExistence type="predicted"/>
<feature type="transmembrane region" description="Helical" evidence="1">
    <location>
        <begin position="36"/>
        <end position="55"/>
    </location>
</feature>
<keyword evidence="3" id="KW-1185">Reference proteome</keyword>
<sequence length="203" mass="23144">MENDKKKVFNKVKHDLEVYRELLLILNNILKWEQNFFPGIIGGVLTLLFIILWWLDFSTLTLIALITIFVTVLDYGYPLISKFIFKAENWSGSQEKLYEQVIQDIVDVRLSICSAICSFFSSRSERSTFYLITVTAGSIALAWIGSTFNNLFLVYLTVLILAMYPGLKAKGIIKLVLNHINAVIGPYLKKIRPEKSAPAEKTD</sequence>
<feature type="transmembrane region" description="Helical" evidence="1">
    <location>
        <begin position="151"/>
        <end position="167"/>
    </location>
</feature>
<keyword evidence="1" id="KW-1133">Transmembrane helix</keyword>
<dbReference type="STRING" id="568069.A0A1J1HYR4"/>
<evidence type="ECO:0000313" key="3">
    <source>
        <dbReference type="Proteomes" id="UP000183832"/>
    </source>
</evidence>
<reference evidence="2 3" key="1">
    <citation type="submission" date="2015-04" db="EMBL/GenBank/DDBJ databases">
        <authorList>
            <person name="Syromyatnikov M.Y."/>
            <person name="Popov V.N."/>
        </authorList>
    </citation>
    <scope>NUCLEOTIDE SEQUENCE [LARGE SCALE GENOMIC DNA]</scope>
</reference>
<dbReference type="PANTHER" id="PTHR20952:SF0">
    <property type="entry name" value="ADP-RIBOSYLATION FACTOR-LIKE PROTEIN 6-INTERACTING PROTEIN 1"/>
    <property type="match status" value="1"/>
</dbReference>
<keyword evidence="1" id="KW-0812">Transmembrane</keyword>
<dbReference type="EMBL" id="CVRI01000036">
    <property type="protein sequence ID" value="CRK93165.1"/>
    <property type="molecule type" value="Genomic_DNA"/>
</dbReference>
<name>A0A1J1HYR4_9DIPT</name>
<dbReference type="InterPro" id="IPR052114">
    <property type="entry name" value="ER_autophagy_membrane_reg"/>
</dbReference>
<evidence type="ECO:0000313" key="2">
    <source>
        <dbReference type="EMBL" id="CRK93165.1"/>
    </source>
</evidence>
<feature type="transmembrane region" description="Helical" evidence="1">
    <location>
        <begin position="61"/>
        <end position="80"/>
    </location>
</feature>
<keyword evidence="1" id="KW-0472">Membrane</keyword>
<evidence type="ECO:0000256" key="1">
    <source>
        <dbReference type="SAM" id="Phobius"/>
    </source>
</evidence>
<dbReference type="PANTHER" id="PTHR20952">
    <property type="entry name" value="ADP-RIBOSYLATION-LIKE FACTOR 6-INTERACTING PROTEIN"/>
    <property type="match status" value="1"/>
</dbReference>
<gene>
    <name evidence="2" type="ORF">CLUMA_CG006526</name>
</gene>
<dbReference type="OrthoDB" id="6416122at2759"/>
<organism evidence="2 3">
    <name type="scientific">Clunio marinus</name>
    <dbReference type="NCBI Taxonomy" id="568069"/>
    <lineage>
        <taxon>Eukaryota</taxon>
        <taxon>Metazoa</taxon>
        <taxon>Ecdysozoa</taxon>
        <taxon>Arthropoda</taxon>
        <taxon>Hexapoda</taxon>
        <taxon>Insecta</taxon>
        <taxon>Pterygota</taxon>
        <taxon>Neoptera</taxon>
        <taxon>Endopterygota</taxon>
        <taxon>Diptera</taxon>
        <taxon>Nematocera</taxon>
        <taxon>Chironomoidea</taxon>
        <taxon>Chironomidae</taxon>
        <taxon>Clunio</taxon>
    </lineage>
</organism>
<dbReference type="AlphaFoldDB" id="A0A1J1HYR4"/>
<protein>
    <submittedName>
        <fullName evidence="2">CLUMA_CG006526, isoform A</fullName>
    </submittedName>
</protein>
<dbReference type="Proteomes" id="UP000183832">
    <property type="component" value="Unassembled WGS sequence"/>
</dbReference>
<feature type="transmembrane region" description="Helical" evidence="1">
    <location>
        <begin position="128"/>
        <end position="145"/>
    </location>
</feature>
<accession>A0A1J1HYR4</accession>
<dbReference type="GO" id="GO:0016020">
    <property type="term" value="C:membrane"/>
    <property type="evidence" value="ECO:0007669"/>
    <property type="project" value="TreeGrafter"/>
</dbReference>